<keyword evidence="2" id="KW-0808">Transferase</keyword>
<dbReference type="Pfam" id="PF08241">
    <property type="entry name" value="Methyltransf_11"/>
    <property type="match status" value="1"/>
</dbReference>
<dbReference type="EMBL" id="BAAAMR010000033">
    <property type="protein sequence ID" value="GAA2141729.1"/>
    <property type="molecule type" value="Genomic_DNA"/>
</dbReference>
<dbReference type="RefSeq" id="WP_344268812.1">
    <property type="nucleotide sequence ID" value="NZ_BAAAMR010000033.1"/>
</dbReference>
<evidence type="ECO:0000313" key="3">
    <source>
        <dbReference type="Proteomes" id="UP001501020"/>
    </source>
</evidence>
<keyword evidence="2" id="KW-0489">Methyltransferase</keyword>
<sequence>MTRPWRPAASSPRDRARRRGHPLFARFYARAGPAMDRGGGTEHRRALLAGAAGRVLEVGAGAGANFAHYPPEVTQVVAVEPEPHLRGLATAAAAAAPVPVEVTDGVAEHLAVPDGDFDAVVACLMLCSVSDRAAALAEMHRALRPGGRLHFFEHVRAASPALRRVQRTLDATVWPLLSGGCHLANDTEAAIERAGFTYERVTHLNWPDSNPPMPQAPHILGTATRP</sequence>
<protein>
    <submittedName>
        <fullName evidence="2">Class I SAM-dependent methyltransferase</fullName>
    </submittedName>
</protein>
<dbReference type="CDD" id="cd02440">
    <property type="entry name" value="AdoMet_MTases"/>
    <property type="match status" value="1"/>
</dbReference>
<accession>A0ABN2ZGM1</accession>
<feature type="domain" description="Methyltransferase type 11" evidence="1">
    <location>
        <begin position="56"/>
        <end position="150"/>
    </location>
</feature>
<dbReference type="InterPro" id="IPR052356">
    <property type="entry name" value="Thiol_S-MT"/>
</dbReference>
<name>A0ABN2ZGM1_9ACTN</name>
<dbReference type="InterPro" id="IPR029063">
    <property type="entry name" value="SAM-dependent_MTases_sf"/>
</dbReference>
<comment type="caution">
    <text evidence="2">The sequence shown here is derived from an EMBL/GenBank/DDBJ whole genome shotgun (WGS) entry which is preliminary data.</text>
</comment>
<dbReference type="InterPro" id="IPR013216">
    <property type="entry name" value="Methyltransf_11"/>
</dbReference>
<organism evidence="2 3">
    <name type="scientific">Actinomadura napierensis</name>
    <dbReference type="NCBI Taxonomy" id="267854"/>
    <lineage>
        <taxon>Bacteria</taxon>
        <taxon>Bacillati</taxon>
        <taxon>Actinomycetota</taxon>
        <taxon>Actinomycetes</taxon>
        <taxon>Streptosporangiales</taxon>
        <taxon>Thermomonosporaceae</taxon>
        <taxon>Actinomadura</taxon>
    </lineage>
</organism>
<reference evidence="2 3" key="1">
    <citation type="journal article" date="2019" name="Int. J. Syst. Evol. Microbiol.">
        <title>The Global Catalogue of Microorganisms (GCM) 10K type strain sequencing project: providing services to taxonomists for standard genome sequencing and annotation.</title>
        <authorList>
            <consortium name="The Broad Institute Genomics Platform"/>
            <consortium name="The Broad Institute Genome Sequencing Center for Infectious Disease"/>
            <person name="Wu L."/>
            <person name="Ma J."/>
        </authorList>
    </citation>
    <scope>NUCLEOTIDE SEQUENCE [LARGE SCALE GENOMIC DNA]</scope>
    <source>
        <strain evidence="2 3">JCM 13850</strain>
    </source>
</reference>
<evidence type="ECO:0000259" key="1">
    <source>
        <dbReference type="Pfam" id="PF08241"/>
    </source>
</evidence>
<keyword evidence="3" id="KW-1185">Reference proteome</keyword>
<dbReference type="PANTHER" id="PTHR45036">
    <property type="entry name" value="METHYLTRANSFERASE LIKE 7B"/>
    <property type="match status" value="1"/>
</dbReference>
<proteinExistence type="predicted"/>
<evidence type="ECO:0000313" key="2">
    <source>
        <dbReference type="EMBL" id="GAA2141729.1"/>
    </source>
</evidence>
<dbReference type="Proteomes" id="UP001501020">
    <property type="component" value="Unassembled WGS sequence"/>
</dbReference>
<gene>
    <name evidence="2" type="ORF">GCM10009727_39440</name>
</gene>
<dbReference type="PANTHER" id="PTHR45036:SF1">
    <property type="entry name" value="METHYLTRANSFERASE LIKE 7A"/>
    <property type="match status" value="1"/>
</dbReference>
<dbReference type="GO" id="GO:0008168">
    <property type="term" value="F:methyltransferase activity"/>
    <property type="evidence" value="ECO:0007669"/>
    <property type="project" value="UniProtKB-KW"/>
</dbReference>
<dbReference type="SUPFAM" id="SSF53335">
    <property type="entry name" value="S-adenosyl-L-methionine-dependent methyltransferases"/>
    <property type="match status" value="1"/>
</dbReference>
<dbReference type="GO" id="GO:0032259">
    <property type="term" value="P:methylation"/>
    <property type="evidence" value="ECO:0007669"/>
    <property type="project" value="UniProtKB-KW"/>
</dbReference>
<dbReference type="Gene3D" id="3.40.50.150">
    <property type="entry name" value="Vaccinia Virus protein VP39"/>
    <property type="match status" value="1"/>
</dbReference>